<dbReference type="CDD" id="cd01556">
    <property type="entry name" value="EPSP_synthase"/>
    <property type="match status" value="1"/>
</dbReference>
<evidence type="ECO:0000313" key="9">
    <source>
        <dbReference type="EMBL" id="MBL7559164.1"/>
    </source>
</evidence>
<dbReference type="EMBL" id="JAEMEF010000003">
    <property type="protein sequence ID" value="MBL7559164.1"/>
    <property type="molecule type" value="Genomic_DNA"/>
</dbReference>
<reference evidence="9 10" key="1">
    <citation type="submission" date="2020-12" db="EMBL/GenBank/DDBJ databases">
        <title>Olleya sediminilitoris sp. nov., isolated from a tidal flat.</title>
        <authorList>
            <person name="Park S."/>
            <person name="Yoon J.-H."/>
        </authorList>
    </citation>
    <scope>NUCLEOTIDE SEQUENCE [LARGE SCALE GENOMIC DNA]</scope>
    <source>
        <strain evidence="9 10">YSTF-M6</strain>
    </source>
</reference>
<evidence type="ECO:0000259" key="8">
    <source>
        <dbReference type="Pfam" id="PF00275"/>
    </source>
</evidence>
<evidence type="ECO:0000256" key="6">
    <source>
        <dbReference type="ARBA" id="ARBA00044633"/>
    </source>
</evidence>
<dbReference type="InterPro" id="IPR036968">
    <property type="entry name" value="Enolpyruvate_Tfrase_sf"/>
</dbReference>
<feature type="binding site" evidence="7">
    <location>
        <position position="145"/>
    </location>
    <ligand>
        <name>3-phosphoshikimate</name>
        <dbReference type="ChEBI" id="CHEBI:145989"/>
    </ligand>
</feature>
<feature type="binding site" evidence="7">
    <location>
        <position position="321"/>
    </location>
    <ligand>
        <name>3-phosphoshikimate</name>
        <dbReference type="ChEBI" id="CHEBI:145989"/>
    </ligand>
</feature>
<feature type="binding site" evidence="7">
    <location>
        <position position="325"/>
    </location>
    <ligand>
        <name>phosphoenolpyruvate</name>
        <dbReference type="ChEBI" id="CHEBI:58702"/>
    </ligand>
</feature>
<keyword evidence="10" id="KW-1185">Reference proteome</keyword>
<evidence type="ECO:0000256" key="1">
    <source>
        <dbReference type="ARBA" id="ARBA00004811"/>
    </source>
</evidence>
<feature type="binding site" evidence="7">
    <location>
        <position position="172"/>
    </location>
    <ligand>
        <name>3-phosphoshikimate</name>
        <dbReference type="ChEBI" id="CHEBI:145989"/>
    </ligand>
</feature>
<feature type="binding site" evidence="7">
    <location>
        <position position="392"/>
    </location>
    <ligand>
        <name>phosphoenolpyruvate</name>
        <dbReference type="ChEBI" id="CHEBI:58702"/>
    </ligand>
</feature>
<comment type="function">
    <text evidence="7">Catalyzes the transfer of the enolpyruvyl moiety of phosphoenolpyruvate (PEP) to the 5-hydroxyl of shikimate-3-phosphate (S3P) to produce enolpyruvyl shikimate-3-phosphate and inorganic phosphate.</text>
</comment>
<dbReference type="PROSITE" id="PS00885">
    <property type="entry name" value="EPSP_SYNTHASE_2"/>
    <property type="match status" value="1"/>
</dbReference>
<feature type="binding site" evidence="7">
    <location>
        <position position="146"/>
    </location>
    <ligand>
        <name>phosphoenolpyruvate</name>
        <dbReference type="ChEBI" id="CHEBI:58702"/>
    </ligand>
</feature>
<dbReference type="HAMAP" id="MF_00210">
    <property type="entry name" value="EPSP_synth"/>
    <property type="match status" value="1"/>
</dbReference>
<comment type="subunit">
    <text evidence="7">Monomer.</text>
</comment>
<comment type="catalytic activity">
    <reaction evidence="6">
        <text>3-phosphoshikimate + phosphoenolpyruvate = 5-O-(1-carboxyvinyl)-3-phosphoshikimate + phosphate</text>
        <dbReference type="Rhea" id="RHEA:21256"/>
        <dbReference type="ChEBI" id="CHEBI:43474"/>
        <dbReference type="ChEBI" id="CHEBI:57701"/>
        <dbReference type="ChEBI" id="CHEBI:58702"/>
        <dbReference type="ChEBI" id="CHEBI:145989"/>
        <dbReference type="EC" id="2.5.1.19"/>
    </reaction>
    <physiologicalReaction direction="left-to-right" evidence="6">
        <dbReference type="Rhea" id="RHEA:21257"/>
    </physiologicalReaction>
</comment>
<dbReference type="PANTHER" id="PTHR21090:SF5">
    <property type="entry name" value="PENTAFUNCTIONAL AROM POLYPEPTIDE"/>
    <property type="match status" value="1"/>
</dbReference>
<dbReference type="Proteomes" id="UP000605013">
    <property type="component" value="Unassembled WGS sequence"/>
</dbReference>
<name>A0ABS1WJ61_9FLAO</name>
<dbReference type="PANTHER" id="PTHR21090">
    <property type="entry name" value="AROM/DEHYDROQUINATE SYNTHASE"/>
    <property type="match status" value="1"/>
</dbReference>
<dbReference type="InterPro" id="IPR013792">
    <property type="entry name" value="RNA3'P_cycl/enolpyr_Trfase_a/b"/>
</dbReference>
<dbReference type="Pfam" id="PF00275">
    <property type="entry name" value="EPSP_synthase"/>
    <property type="match status" value="1"/>
</dbReference>
<feature type="binding site" evidence="7">
    <location>
        <position position="368"/>
    </location>
    <ligand>
        <name>phosphoenolpyruvate</name>
        <dbReference type="ChEBI" id="CHEBI:58702"/>
    </ligand>
</feature>
<comment type="caution">
    <text evidence="9">The sequence shown here is derived from an EMBL/GenBank/DDBJ whole genome shotgun (WGS) entry which is preliminary data.</text>
</comment>
<evidence type="ECO:0000313" key="10">
    <source>
        <dbReference type="Proteomes" id="UP000605013"/>
    </source>
</evidence>
<dbReference type="RefSeq" id="WP_202999350.1">
    <property type="nucleotide sequence ID" value="NZ_JAEMEF010000003.1"/>
</dbReference>
<evidence type="ECO:0000256" key="7">
    <source>
        <dbReference type="HAMAP-Rule" id="MF_00210"/>
    </source>
</evidence>
<comment type="similarity">
    <text evidence="2 7">Belongs to the EPSP synthase family.</text>
</comment>
<keyword evidence="7" id="KW-0963">Cytoplasm</keyword>
<gene>
    <name evidence="7" type="primary">aroA</name>
    <name evidence="9" type="ORF">JAO71_05040</name>
</gene>
<feature type="binding site" evidence="7">
    <location>
        <position position="294"/>
    </location>
    <ligand>
        <name>3-phosphoshikimate</name>
        <dbReference type="ChEBI" id="CHEBI:145989"/>
    </ligand>
</feature>
<feature type="domain" description="Enolpyruvate transferase" evidence="8">
    <location>
        <begin position="57"/>
        <end position="401"/>
    </location>
</feature>
<comment type="caution">
    <text evidence="7">Lacks conserved residue(s) required for the propagation of feature annotation.</text>
</comment>
<dbReference type="InterPro" id="IPR001986">
    <property type="entry name" value="Enolpyruvate_Tfrase_dom"/>
</dbReference>
<keyword evidence="4 7" id="KW-0808">Transferase</keyword>
<dbReference type="PIRSF" id="PIRSF000505">
    <property type="entry name" value="EPSPS"/>
    <property type="match status" value="1"/>
</dbReference>
<comment type="pathway">
    <text evidence="1 7">Metabolic intermediate biosynthesis; chorismate biosynthesis; chorismate from D-erythrose 4-phosphate and phosphoenolpyruvate: step 6/7.</text>
</comment>
<keyword evidence="3 7" id="KW-0028">Amino-acid biosynthesis</keyword>
<feature type="binding site" evidence="7">
    <location>
        <position position="98"/>
    </location>
    <ligand>
        <name>phosphoenolpyruvate</name>
        <dbReference type="ChEBI" id="CHEBI:58702"/>
    </ligand>
</feature>
<keyword evidence="5 7" id="KW-0057">Aromatic amino acid biosynthesis</keyword>
<dbReference type="Gene3D" id="3.65.10.10">
    <property type="entry name" value="Enolpyruvate transferase domain"/>
    <property type="match status" value="2"/>
</dbReference>
<feature type="binding site" evidence="7">
    <location>
        <position position="27"/>
    </location>
    <ligand>
        <name>3-phosphoshikimate</name>
        <dbReference type="ChEBI" id="CHEBI:145989"/>
    </ligand>
</feature>
<proteinExistence type="inferred from homology"/>
<sequence length="410" mass="45017">MNLHLNKSVIESKSSIQITGSKSESNRLLLLQALYPSIKIENVSNSDDSVLMSKALASKDQIVDIHHAGTAMRFLTAYFSTKEGRVTELTGSKRMKERPIAILVDALNQLGADITYKENHGFPPLIIKGKKLTKSKVNLKANVSSQYISALLLIASTLENGLELTLDGEITSVPYIKMTLSLLNQIGIKTTFEGNIITIQPKQQSQVDLKQLTVESDWSSASYFYSIVAMSALGTTIKLSSYKQDSLQGDSVLAKIYQAFGVTTTYSNNALTLEKTKDVNQDTNIEFDLKNAPDIAQTISVTAFGLGLSCHLTGLHTLKIKETDRLVALKTEIEKLGGQVAITDNSLTLQKVTKHNANIAIATYNDHRMAMAFAPLALKQDIIIQDYKVVSKSYPTFWDDLAALGFIFSV</sequence>
<feature type="binding site" evidence="7">
    <location>
        <position position="22"/>
    </location>
    <ligand>
        <name>3-phosphoshikimate</name>
        <dbReference type="ChEBI" id="CHEBI:145989"/>
    </ligand>
</feature>
<feature type="active site" description="Proton acceptor" evidence="7">
    <location>
        <position position="294"/>
    </location>
</feature>
<accession>A0ABS1WJ61</accession>
<comment type="subcellular location">
    <subcellularLocation>
        <location evidence="7">Cytoplasm</location>
    </subcellularLocation>
</comment>
<evidence type="ECO:0000256" key="4">
    <source>
        <dbReference type="ARBA" id="ARBA00022679"/>
    </source>
</evidence>
<protein>
    <recommendedName>
        <fullName evidence="7">3-phosphoshikimate 1-carboxyvinyltransferase</fullName>
        <ecNumber evidence="7">2.5.1.19</ecNumber>
    </recommendedName>
    <alternativeName>
        <fullName evidence="7">5-enolpyruvylshikimate-3-phosphate synthase</fullName>
        <shortName evidence="7">EPSP synthase</shortName>
        <shortName evidence="7">EPSPS</shortName>
    </alternativeName>
</protein>
<feature type="binding site" evidence="7">
    <location>
        <position position="22"/>
    </location>
    <ligand>
        <name>phosphoenolpyruvate</name>
        <dbReference type="ChEBI" id="CHEBI:58702"/>
    </ligand>
</feature>
<dbReference type="InterPro" id="IPR006264">
    <property type="entry name" value="EPSP_synthase"/>
</dbReference>
<feature type="binding site" evidence="7">
    <location>
        <position position="146"/>
    </location>
    <ligand>
        <name>3-phosphoshikimate</name>
        <dbReference type="ChEBI" id="CHEBI:145989"/>
    </ligand>
</feature>
<evidence type="ECO:0000256" key="3">
    <source>
        <dbReference type="ARBA" id="ARBA00022605"/>
    </source>
</evidence>
<evidence type="ECO:0000256" key="2">
    <source>
        <dbReference type="ARBA" id="ARBA00009948"/>
    </source>
</evidence>
<organism evidence="9 10">
    <name type="scientific">Olleya sediminilitoris</name>
    <dbReference type="NCBI Taxonomy" id="2795739"/>
    <lineage>
        <taxon>Bacteria</taxon>
        <taxon>Pseudomonadati</taxon>
        <taxon>Bacteroidota</taxon>
        <taxon>Flavobacteriia</taxon>
        <taxon>Flavobacteriales</taxon>
        <taxon>Flavobacteriaceae</taxon>
    </lineage>
</organism>
<feature type="binding site" evidence="7">
    <location>
        <position position="23"/>
    </location>
    <ligand>
        <name>3-phosphoshikimate</name>
        <dbReference type="ChEBI" id="CHEBI:145989"/>
    </ligand>
</feature>
<dbReference type="SUPFAM" id="SSF55205">
    <property type="entry name" value="EPT/RTPC-like"/>
    <property type="match status" value="1"/>
</dbReference>
<dbReference type="EC" id="2.5.1.19" evidence="7"/>
<dbReference type="InterPro" id="IPR023193">
    <property type="entry name" value="EPSP_synthase_CS"/>
</dbReference>
<feature type="binding site" evidence="7">
    <location>
        <position position="144"/>
    </location>
    <ligand>
        <name>3-phosphoshikimate</name>
        <dbReference type="ChEBI" id="CHEBI:145989"/>
    </ligand>
</feature>
<feature type="binding site" evidence="7">
    <location>
        <position position="69"/>
    </location>
    <ligand>
        <name>phosphoenolpyruvate</name>
        <dbReference type="ChEBI" id="CHEBI:58702"/>
    </ligand>
</feature>
<evidence type="ECO:0000256" key="5">
    <source>
        <dbReference type="ARBA" id="ARBA00023141"/>
    </source>
</evidence>